<evidence type="ECO:0000259" key="8">
    <source>
        <dbReference type="PROSITE" id="PS51192"/>
    </source>
</evidence>
<dbReference type="PANTHER" id="PTHR13710">
    <property type="entry name" value="DNA HELICASE RECQ FAMILY MEMBER"/>
    <property type="match status" value="1"/>
</dbReference>
<dbReference type="AlphaFoldDB" id="A0A3R5U6Z2"/>
<sequence length="1073" mass="125624">MVNIKNYIKNKIDKYLDEAGTIVVLKGIDVNIVENITVNLDDILNNKLNYFFKIAQSGRKIITYDEYLVLNELVLMQYKKIIIFENNIYFNYYPLQIKIESSKLNSLIIHYDEDIEGDKYEIGSISDLTSIYSNIKCINNNYYVTYNNIITDEKEQVVQLFEKDSNIIEIENIDDSSICYEIIDEEDFILFIDDILNERFSSIYILEKNAGLSKNILEEKIKVIRSICRQDISIKFGLQVDSKKRTEVKPEFLDILKIHWGDKNTFKPIKVYNINSLSRNEKIVEKISQSDIINDIVEQTEKCIQKEDFRDIFVTAPTGAGKSAMFQIPAIYLANKYELFTIVISPLIGLMKDQVLNLELKNYKYARTINSDISPIQKQEIINDIADKKCNILYISPESLLSKSDLEQIIGERTLGLLVIDEAHIVTTWGKQFRPDYWYLGDHLNKIKKSQFKKKGMGFVIATFTATAIYGGIENMYEETVQSLKLVDPITYLGFIKRDDINIKIEHADLINGKTEYELNKFDHLIEKIDYAMFENKKMLIYFPTVALINRFWEYCVFKNINKYVSRYHGKLASYEKEENYLKFLNNDTPIMLATKAFGMGIDIDDVDIVAHFSPTGNVCDYVQEIGRAARRPGLIGEAYYKFMKSDFKHINRLHGLSTVKDYQLIEVIRKVYELHQENIKNYKGNRITKKRNEMLVDAENFAHIFENPFFSEDDGINKVKTAMLLIQKDFERRYSFSPFHVRPIPLFEIGFFMIDNITQKNIRSQYGKVLEEVDKSKHICSVNLKKIWEHNFNAKYSFPKFKYMIYSKDPELEFDYKFNLKPALSITIDFQNNYLQNYEMYFKAIRTIVNRSMREEVYYAVDGEGGLVDELMKSLPINIYKAKSIIETILASMSVYQRDYSKNMHGKVFKVKVLKSGDYKYNFMSGTAGFFRWIDNSFKEICSNINEDTIYLIDENGNNGFREKLLILGVLETLDLLVFKALGGKNSQIYIYVNQTKTMKEILDKPWRYKNRLVELVGERHKISVEMLAYIFESKFTNSEIWDLIEDYFLGIIPDHVVKRYEKNTGKKLELV</sequence>
<dbReference type="Pfam" id="PF00271">
    <property type="entry name" value="Helicase_C"/>
    <property type="match status" value="1"/>
</dbReference>
<evidence type="ECO:0000313" key="10">
    <source>
        <dbReference type="EMBL" id="QAA33543.1"/>
    </source>
</evidence>
<comment type="catalytic activity">
    <reaction evidence="6">
        <text>Couples ATP hydrolysis with the unwinding of duplex DNA by translocating in the 3'-5' direction.</text>
        <dbReference type="EC" id="5.6.2.4"/>
    </reaction>
</comment>
<dbReference type="PROSITE" id="PS51194">
    <property type="entry name" value="HELICASE_CTER"/>
    <property type="match status" value="1"/>
</dbReference>
<dbReference type="Proteomes" id="UP000286268">
    <property type="component" value="Chromosome"/>
</dbReference>
<dbReference type="GO" id="GO:0003677">
    <property type="term" value="F:DNA binding"/>
    <property type="evidence" value="ECO:0007669"/>
    <property type="project" value="UniProtKB-KW"/>
</dbReference>
<dbReference type="InterPro" id="IPR001650">
    <property type="entry name" value="Helicase_C-like"/>
</dbReference>
<dbReference type="PROSITE" id="PS51192">
    <property type="entry name" value="HELICASE_ATP_BIND_1"/>
    <property type="match status" value="1"/>
</dbReference>
<evidence type="ECO:0000256" key="6">
    <source>
        <dbReference type="ARBA" id="ARBA00034617"/>
    </source>
</evidence>
<reference evidence="10 11" key="1">
    <citation type="submission" date="2018-01" db="EMBL/GenBank/DDBJ databases">
        <title>Genome Sequencing and Assembly of Anaerobacter polyendosporus strain CT4.</title>
        <authorList>
            <person name="Tachaapaikoon C."/>
            <person name="Sutheeworapong S."/>
            <person name="Jenjaroenpun P."/>
            <person name="Wongsurawat T."/>
            <person name="Nookeaw I."/>
            <person name="Cheawchanlertfa P."/>
            <person name="Kosugi A."/>
            <person name="Cheevadhanarak S."/>
            <person name="Ratanakhanokchai K."/>
        </authorList>
    </citation>
    <scope>NUCLEOTIDE SEQUENCE [LARGE SCALE GENOMIC DNA]</scope>
    <source>
        <strain evidence="10 11">CT4</strain>
    </source>
</reference>
<dbReference type="SMART" id="SM00490">
    <property type="entry name" value="HELICc"/>
    <property type="match status" value="1"/>
</dbReference>
<dbReference type="RefSeq" id="WP_128214265.1">
    <property type="nucleotide sequence ID" value="NZ_CP025746.1"/>
</dbReference>
<evidence type="ECO:0000259" key="9">
    <source>
        <dbReference type="PROSITE" id="PS51194"/>
    </source>
</evidence>
<dbReference type="OrthoDB" id="9763310at2"/>
<keyword evidence="11" id="KW-1185">Reference proteome</keyword>
<dbReference type="PANTHER" id="PTHR13710:SF105">
    <property type="entry name" value="ATP-DEPENDENT DNA HELICASE Q1"/>
    <property type="match status" value="1"/>
</dbReference>
<dbReference type="GO" id="GO:0043138">
    <property type="term" value="F:3'-5' DNA helicase activity"/>
    <property type="evidence" value="ECO:0007669"/>
    <property type="project" value="UniProtKB-EC"/>
</dbReference>
<dbReference type="GO" id="GO:0006281">
    <property type="term" value="P:DNA repair"/>
    <property type="evidence" value="ECO:0007669"/>
    <property type="project" value="TreeGrafter"/>
</dbReference>
<keyword evidence="4" id="KW-0238">DNA-binding</keyword>
<keyword evidence="2" id="KW-0547">Nucleotide-binding</keyword>
<comment type="similarity">
    <text evidence="1">Belongs to the helicase family. RecQ subfamily.</text>
</comment>
<dbReference type="SMART" id="SM00487">
    <property type="entry name" value="DEXDc"/>
    <property type="match status" value="1"/>
</dbReference>
<dbReference type="InterPro" id="IPR014001">
    <property type="entry name" value="Helicase_ATP-bd"/>
</dbReference>
<organism evidence="10 11">
    <name type="scientific">Clostridium manihotivorum</name>
    <dbReference type="NCBI Taxonomy" id="2320868"/>
    <lineage>
        <taxon>Bacteria</taxon>
        <taxon>Bacillati</taxon>
        <taxon>Bacillota</taxon>
        <taxon>Clostridia</taxon>
        <taxon>Eubacteriales</taxon>
        <taxon>Clostridiaceae</taxon>
        <taxon>Clostridium</taxon>
    </lineage>
</organism>
<dbReference type="InterPro" id="IPR027417">
    <property type="entry name" value="P-loop_NTPase"/>
</dbReference>
<dbReference type="GO" id="GO:0005694">
    <property type="term" value="C:chromosome"/>
    <property type="evidence" value="ECO:0007669"/>
    <property type="project" value="TreeGrafter"/>
</dbReference>
<evidence type="ECO:0000256" key="1">
    <source>
        <dbReference type="ARBA" id="ARBA00005446"/>
    </source>
</evidence>
<dbReference type="Gene3D" id="3.40.50.300">
    <property type="entry name" value="P-loop containing nucleotide triphosphate hydrolases"/>
    <property type="match status" value="2"/>
</dbReference>
<evidence type="ECO:0000313" key="11">
    <source>
        <dbReference type="Proteomes" id="UP000286268"/>
    </source>
</evidence>
<dbReference type="KEGG" id="cmah:C1I91_18895"/>
<dbReference type="GO" id="GO:0005737">
    <property type="term" value="C:cytoplasm"/>
    <property type="evidence" value="ECO:0007669"/>
    <property type="project" value="TreeGrafter"/>
</dbReference>
<proteinExistence type="inferred from homology"/>
<dbReference type="EC" id="5.6.2.4" evidence="7"/>
<keyword evidence="3" id="KW-0067">ATP-binding</keyword>
<feature type="domain" description="Helicase ATP-binding" evidence="8">
    <location>
        <begin position="303"/>
        <end position="486"/>
    </location>
</feature>
<accession>A0A3R5U6Z2</accession>
<dbReference type="Pfam" id="PF00270">
    <property type="entry name" value="DEAD"/>
    <property type="match status" value="1"/>
</dbReference>
<gene>
    <name evidence="10" type="ORF">C1I91_18895</name>
</gene>
<dbReference type="GO" id="GO:0005524">
    <property type="term" value="F:ATP binding"/>
    <property type="evidence" value="ECO:0007669"/>
    <property type="project" value="UniProtKB-KW"/>
</dbReference>
<feature type="domain" description="Helicase C-terminal" evidence="9">
    <location>
        <begin position="525"/>
        <end position="696"/>
    </location>
</feature>
<dbReference type="GO" id="GO:0009378">
    <property type="term" value="F:four-way junction helicase activity"/>
    <property type="evidence" value="ECO:0007669"/>
    <property type="project" value="TreeGrafter"/>
</dbReference>
<evidence type="ECO:0000256" key="5">
    <source>
        <dbReference type="ARBA" id="ARBA00023235"/>
    </source>
</evidence>
<dbReference type="GO" id="GO:0006310">
    <property type="term" value="P:DNA recombination"/>
    <property type="evidence" value="ECO:0007669"/>
    <property type="project" value="TreeGrafter"/>
</dbReference>
<evidence type="ECO:0000256" key="7">
    <source>
        <dbReference type="ARBA" id="ARBA00034808"/>
    </source>
</evidence>
<dbReference type="SUPFAM" id="SSF52540">
    <property type="entry name" value="P-loop containing nucleoside triphosphate hydrolases"/>
    <property type="match status" value="1"/>
</dbReference>
<evidence type="ECO:0000256" key="2">
    <source>
        <dbReference type="ARBA" id="ARBA00022741"/>
    </source>
</evidence>
<evidence type="ECO:0000256" key="3">
    <source>
        <dbReference type="ARBA" id="ARBA00022840"/>
    </source>
</evidence>
<dbReference type="InterPro" id="IPR011545">
    <property type="entry name" value="DEAD/DEAH_box_helicase_dom"/>
</dbReference>
<dbReference type="CDD" id="cd17920">
    <property type="entry name" value="DEXHc_RecQ"/>
    <property type="match status" value="1"/>
</dbReference>
<keyword evidence="5" id="KW-0413">Isomerase</keyword>
<dbReference type="EMBL" id="CP025746">
    <property type="protein sequence ID" value="QAA33543.1"/>
    <property type="molecule type" value="Genomic_DNA"/>
</dbReference>
<evidence type="ECO:0000256" key="4">
    <source>
        <dbReference type="ARBA" id="ARBA00023125"/>
    </source>
</evidence>
<name>A0A3R5U6Z2_9CLOT</name>
<protein>
    <recommendedName>
        <fullName evidence="7">DNA 3'-5' helicase</fullName>
        <ecNumber evidence="7">5.6.2.4</ecNumber>
    </recommendedName>
</protein>